<feature type="compositionally biased region" description="Polar residues" evidence="1">
    <location>
        <begin position="170"/>
        <end position="181"/>
    </location>
</feature>
<evidence type="ECO:0008006" key="4">
    <source>
        <dbReference type="Google" id="ProtNLM"/>
    </source>
</evidence>
<organism evidence="2 3">
    <name type="scientific">Plasmodiophora brassicae</name>
    <name type="common">Clubroot disease agent</name>
    <dbReference type="NCBI Taxonomy" id="37360"/>
    <lineage>
        <taxon>Eukaryota</taxon>
        <taxon>Sar</taxon>
        <taxon>Rhizaria</taxon>
        <taxon>Endomyxa</taxon>
        <taxon>Phytomyxea</taxon>
        <taxon>Plasmodiophorida</taxon>
        <taxon>Plasmodiophoridae</taxon>
        <taxon>Plasmodiophora</taxon>
    </lineage>
</organism>
<dbReference type="PANTHER" id="PTHR34615:SF1">
    <property type="entry name" value="PX DOMAIN-CONTAINING PROTEIN"/>
    <property type="match status" value="1"/>
</dbReference>
<dbReference type="AlphaFoldDB" id="A0A0G4IJN8"/>
<keyword evidence="3" id="KW-1185">Reference proteome</keyword>
<dbReference type="PANTHER" id="PTHR34615">
    <property type="entry name" value="PX DOMAIN-CONTAINING PROTEIN"/>
    <property type="match status" value="1"/>
</dbReference>
<proteinExistence type="predicted"/>
<accession>A0A0G4IJN8</accession>
<evidence type="ECO:0000256" key="1">
    <source>
        <dbReference type="SAM" id="MobiDB-lite"/>
    </source>
</evidence>
<feature type="region of interest" description="Disordered" evidence="1">
    <location>
        <begin position="159"/>
        <end position="181"/>
    </location>
</feature>
<dbReference type="OMA" id="HRITEWN"/>
<protein>
    <recommendedName>
        <fullName evidence="4">DDE Tnp4 domain-containing protein</fullName>
    </recommendedName>
</protein>
<gene>
    <name evidence="2" type="ORF">PBRA_009650</name>
</gene>
<evidence type="ECO:0000313" key="2">
    <source>
        <dbReference type="EMBL" id="CEO95384.1"/>
    </source>
</evidence>
<evidence type="ECO:0000313" key="3">
    <source>
        <dbReference type="Proteomes" id="UP000039324"/>
    </source>
</evidence>
<dbReference type="Proteomes" id="UP000039324">
    <property type="component" value="Unassembled WGS sequence"/>
</dbReference>
<reference evidence="2 3" key="1">
    <citation type="submission" date="2015-02" db="EMBL/GenBank/DDBJ databases">
        <authorList>
            <person name="Chooi Y.-H."/>
        </authorList>
    </citation>
    <scope>NUCLEOTIDE SEQUENCE [LARGE SCALE GENOMIC DNA]</scope>
    <source>
        <strain evidence="2">E3</strain>
    </source>
</reference>
<sequence>MSVMLDNRWFAVRPAGAEIDHSNHFDPLLPDAAARKRYRFTISELRRLRRSLKIPDVVVTKAGDKISGLEAIALLCRRLAEPAWLYTIANEFGRSEPAISRLFWHTAKLVYRNHKHLIYFNMPVVEARIARYCQAIQEKGAPLPNCWAFIDGTKQHLCRPSPRDDAPSGENLQRASQRLMD</sequence>
<name>A0A0G4IJN8_PLABS</name>
<dbReference type="EMBL" id="CDSF01000016">
    <property type="protein sequence ID" value="CEO95384.1"/>
    <property type="molecule type" value="Genomic_DNA"/>
</dbReference>
<dbReference type="OrthoDB" id="122562at2759"/>